<organism evidence="12 13">
    <name type="scientific">Penicillium hetheringtonii</name>
    <dbReference type="NCBI Taxonomy" id="911720"/>
    <lineage>
        <taxon>Eukaryota</taxon>
        <taxon>Fungi</taxon>
        <taxon>Dikarya</taxon>
        <taxon>Ascomycota</taxon>
        <taxon>Pezizomycotina</taxon>
        <taxon>Eurotiomycetes</taxon>
        <taxon>Eurotiomycetidae</taxon>
        <taxon>Eurotiales</taxon>
        <taxon>Aspergillaceae</taxon>
        <taxon>Penicillium</taxon>
    </lineage>
</organism>
<comment type="caution">
    <text evidence="12">The sequence shown here is derived from an EMBL/GenBank/DDBJ whole genome shotgun (WGS) entry which is preliminary data.</text>
</comment>
<evidence type="ECO:0000256" key="5">
    <source>
        <dbReference type="ARBA" id="ARBA00023136"/>
    </source>
</evidence>
<feature type="domain" description="Major facilitator superfamily (MFS) profile" evidence="11">
    <location>
        <begin position="34"/>
        <end position="524"/>
    </location>
</feature>
<sequence length="546" mass="59294">MGRRSKDENERNSVTADLSQPQHGTLDRNNRVIIVFALALVLFLAALDVTIITTALPTISNQLRASEDGFTWIGSSFVLANATSSSLWGKLSDIWGRKIMLVLANVIFMIGSLICALSNTAGLLISGRAIQGVGSGGIVVLVNTCIGDLFSVRDRAQYFGILGMVWALASAIGPIIGGAFTEKLSWRWCFYINLPLDGVALVALVFFFSIETQRMSPIQGLKAIDWTGILTITGGTLMFLLGLQLAGTNAPWSSTQVISLLVFGPSTIFLFLLNEWKLARHPIVPIHIFQDRSNLAAFAITFVHGAVFIAGNYFMPLYFQTVLSASPILSGVYLLPQVLALSIISGITGLVIRKTGYYLGIIRIGMALMALGYGLFIEMKPYESWSRLITYQIIAGVGGGMNFEAPLIALYAVVNNSDMATTTSTFGFVRQLAEAVSIVIGGVIFQSGLRNRENSLISRLGSGEAKKLLSSPEMTVDDLNHFSIKQRALLSEVYTESLSKMWIFYTALAVFGIVLSLFVVGCPLDDPEPPESMEMQHPDSSALRSE</sequence>
<dbReference type="Pfam" id="PF07690">
    <property type="entry name" value="MFS_1"/>
    <property type="match status" value="1"/>
</dbReference>
<comment type="similarity">
    <text evidence="2">Belongs to the major facilitator superfamily. TCR/Tet family.</text>
</comment>
<feature type="transmembrane region" description="Helical" evidence="10">
    <location>
        <begin position="32"/>
        <end position="57"/>
    </location>
</feature>
<evidence type="ECO:0000256" key="8">
    <source>
        <dbReference type="ARBA" id="ARBA00083178"/>
    </source>
</evidence>
<dbReference type="PANTHER" id="PTHR23501:SF102">
    <property type="entry name" value="DRUG TRANSPORTER, PUTATIVE (AFU_ORTHOLOGUE AFUA_3G08530)-RELATED"/>
    <property type="match status" value="1"/>
</dbReference>
<evidence type="ECO:0000313" key="13">
    <source>
        <dbReference type="Proteomes" id="UP001216150"/>
    </source>
</evidence>
<feature type="transmembrane region" description="Helical" evidence="10">
    <location>
        <begin position="502"/>
        <end position="524"/>
    </location>
</feature>
<proteinExistence type="inferred from homology"/>
<dbReference type="PANTHER" id="PTHR23501">
    <property type="entry name" value="MAJOR FACILITATOR SUPERFAMILY"/>
    <property type="match status" value="1"/>
</dbReference>
<dbReference type="GO" id="GO:0022857">
    <property type="term" value="F:transmembrane transporter activity"/>
    <property type="evidence" value="ECO:0007669"/>
    <property type="project" value="InterPro"/>
</dbReference>
<feature type="compositionally biased region" description="Polar residues" evidence="9">
    <location>
        <begin position="12"/>
        <end position="22"/>
    </location>
</feature>
<keyword evidence="13" id="KW-1185">Reference proteome</keyword>
<dbReference type="InterPro" id="IPR020846">
    <property type="entry name" value="MFS_dom"/>
</dbReference>
<protein>
    <recommendedName>
        <fullName evidence="7">Efflux pump dotC</fullName>
    </recommendedName>
    <alternativeName>
        <fullName evidence="8">Dothistromin biosynthesis protein C</fullName>
    </alternativeName>
</protein>
<evidence type="ECO:0000256" key="2">
    <source>
        <dbReference type="ARBA" id="ARBA00007520"/>
    </source>
</evidence>
<dbReference type="InterPro" id="IPR011701">
    <property type="entry name" value="MFS"/>
</dbReference>
<feature type="transmembrane region" description="Helical" evidence="10">
    <location>
        <begin position="389"/>
        <end position="414"/>
    </location>
</feature>
<name>A0AAD6DA01_9EURO</name>
<keyword evidence="4 10" id="KW-1133">Transmembrane helix</keyword>
<feature type="region of interest" description="Disordered" evidence="9">
    <location>
        <begin position="1"/>
        <end position="22"/>
    </location>
</feature>
<feature type="compositionally biased region" description="Basic and acidic residues" evidence="9">
    <location>
        <begin position="1"/>
        <end position="11"/>
    </location>
</feature>
<feature type="transmembrane region" description="Helical" evidence="10">
    <location>
        <begin position="257"/>
        <end position="274"/>
    </location>
</feature>
<feature type="transmembrane region" description="Helical" evidence="10">
    <location>
        <begin position="158"/>
        <end position="180"/>
    </location>
</feature>
<feature type="transmembrane region" description="Helical" evidence="10">
    <location>
        <begin position="69"/>
        <end position="88"/>
    </location>
</feature>
<dbReference type="FunFam" id="1.20.1250.20:FF:000196">
    <property type="entry name" value="MFS toxin efflux pump (AflT)"/>
    <property type="match status" value="1"/>
</dbReference>
<evidence type="ECO:0000256" key="4">
    <source>
        <dbReference type="ARBA" id="ARBA00022989"/>
    </source>
</evidence>
<feature type="transmembrane region" description="Helical" evidence="10">
    <location>
        <begin position="192"/>
        <end position="211"/>
    </location>
</feature>
<reference evidence="12 13" key="1">
    <citation type="journal article" date="2023" name="IMA Fungus">
        <title>Comparative genomic study of the Penicillium genus elucidates a diverse pangenome and 15 lateral gene transfer events.</title>
        <authorList>
            <person name="Petersen C."/>
            <person name="Sorensen T."/>
            <person name="Nielsen M.R."/>
            <person name="Sondergaard T.E."/>
            <person name="Sorensen J.L."/>
            <person name="Fitzpatrick D.A."/>
            <person name="Frisvad J.C."/>
            <person name="Nielsen K.L."/>
        </authorList>
    </citation>
    <scope>NUCLEOTIDE SEQUENCE [LARGE SCALE GENOMIC DNA]</scope>
    <source>
        <strain evidence="12 13">IBT 29057</strain>
    </source>
</reference>
<dbReference type="InterPro" id="IPR036259">
    <property type="entry name" value="MFS_trans_sf"/>
</dbReference>
<evidence type="ECO:0000256" key="3">
    <source>
        <dbReference type="ARBA" id="ARBA00022692"/>
    </source>
</evidence>
<dbReference type="PRINTS" id="PR01036">
    <property type="entry name" value="TCRTETB"/>
</dbReference>
<dbReference type="SUPFAM" id="SSF103473">
    <property type="entry name" value="MFS general substrate transporter"/>
    <property type="match status" value="1"/>
</dbReference>
<dbReference type="PROSITE" id="PS50850">
    <property type="entry name" value="MFS"/>
    <property type="match status" value="1"/>
</dbReference>
<accession>A0AAD6DA01</accession>
<comment type="subcellular location">
    <subcellularLocation>
        <location evidence="1">Vacuole membrane</location>
        <topology evidence="1">Multi-pass membrane protein</topology>
    </subcellularLocation>
</comment>
<evidence type="ECO:0000256" key="1">
    <source>
        <dbReference type="ARBA" id="ARBA00004128"/>
    </source>
</evidence>
<feature type="transmembrane region" description="Helical" evidence="10">
    <location>
        <begin position="334"/>
        <end position="352"/>
    </location>
</feature>
<dbReference type="Gene3D" id="1.20.1720.10">
    <property type="entry name" value="Multidrug resistance protein D"/>
    <property type="match status" value="1"/>
</dbReference>
<feature type="transmembrane region" description="Helical" evidence="10">
    <location>
        <begin position="295"/>
        <end position="314"/>
    </location>
</feature>
<evidence type="ECO:0000256" key="6">
    <source>
        <dbReference type="ARBA" id="ARBA00057269"/>
    </source>
</evidence>
<keyword evidence="3 10" id="KW-0812">Transmembrane</keyword>
<dbReference type="AlphaFoldDB" id="A0AAD6DA01"/>
<feature type="transmembrane region" description="Helical" evidence="10">
    <location>
        <begin position="357"/>
        <end position="377"/>
    </location>
</feature>
<evidence type="ECO:0000313" key="12">
    <source>
        <dbReference type="EMBL" id="KAJ5567854.1"/>
    </source>
</evidence>
<dbReference type="FunFam" id="1.20.1720.10:FF:000014">
    <property type="entry name" value="MFS drug transporter, putative"/>
    <property type="match status" value="1"/>
</dbReference>
<feature type="transmembrane region" description="Helical" evidence="10">
    <location>
        <begin position="100"/>
        <end position="123"/>
    </location>
</feature>
<evidence type="ECO:0000259" key="11">
    <source>
        <dbReference type="PROSITE" id="PS50850"/>
    </source>
</evidence>
<comment type="function">
    <text evidence="6">Efflux pump; part of the gene cluster that mediates the biosynthesis of dothistromin (DOTH), a polyketide toxin very similar in structure to the aflatoxin precursor, versicolorin B. One function of dotC may be to transport early-stage dothistromin biosynthetic intermediates from the cytoplasm into vacuoles, thereby affecting the rate of dothistromin production.</text>
</comment>
<evidence type="ECO:0000256" key="9">
    <source>
        <dbReference type="SAM" id="MobiDB-lite"/>
    </source>
</evidence>
<feature type="transmembrane region" description="Helical" evidence="10">
    <location>
        <begin position="223"/>
        <end position="245"/>
    </location>
</feature>
<evidence type="ECO:0000256" key="7">
    <source>
        <dbReference type="ARBA" id="ARBA00069956"/>
    </source>
</evidence>
<gene>
    <name evidence="12" type="ORF">N7450_010340</name>
</gene>
<dbReference type="GO" id="GO:0005774">
    <property type="term" value="C:vacuolar membrane"/>
    <property type="evidence" value="ECO:0007669"/>
    <property type="project" value="UniProtKB-SubCell"/>
</dbReference>
<evidence type="ECO:0000256" key="10">
    <source>
        <dbReference type="SAM" id="Phobius"/>
    </source>
</evidence>
<dbReference type="GO" id="GO:0005886">
    <property type="term" value="C:plasma membrane"/>
    <property type="evidence" value="ECO:0007669"/>
    <property type="project" value="TreeGrafter"/>
</dbReference>
<dbReference type="Proteomes" id="UP001216150">
    <property type="component" value="Unassembled WGS sequence"/>
</dbReference>
<feature type="transmembrane region" description="Helical" evidence="10">
    <location>
        <begin position="129"/>
        <end position="146"/>
    </location>
</feature>
<dbReference type="EMBL" id="JAQJAC010000010">
    <property type="protein sequence ID" value="KAJ5567854.1"/>
    <property type="molecule type" value="Genomic_DNA"/>
</dbReference>
<dbReference type="CDD" id="cd17502">
    <property type="entry name" value="MFS_Azr1_MDR_like"/>
    <property type="match status" value="1"/>
</dbReference>
<keyword evidence="5 10" id="KW-0472">Membrane</keyword>
<dbReference type="Gene3D" id="1.20.1250.20">
    <property type="entry name" value="MFS general substrate transporter like domains"/>
    <property type="match status" value="1"/>
</dbReference>